<feature type="chain" id="PRO_5016945335" evidence="3">
    <location>
        <begin position="19"/>
        <end position="238"/>
    </location>
</feature>
<evidence type="ECO:0000313" key="8">
    <source>
        <dbReference type="Proteomes" id="UP000254476"/>
    </source>
</evidence>
<reference evidence="6 8" key="2">
    <citation type="submission" date="2018-06" db="EMBL/GenBank/DDBJ databases">
        <authorList>
            <consortium name="Pathogen Informatics"/>
            <person name="Doyle S."/>
        </authorList>
    </citation>
    <scope>NUCLEOTIDE SEQUENCE [LARGE SCALE GENOMIC DNA]</scope>
    <source>
        <strain evidence="6 8">NCTC12388</strain>
    </source>
</reference>
<keyword evidence="7" id="KW-1185">Reference proteome</keyword>
<keyword evidence="2 3" id="KW-0732">Signal</keyword>
<dbReference type="CDD" id="cd13622">
    <property type="entry name" value="PBP2_Arg_3"/>
    <property type="match status" value="1"/>
</dbReference>
<sequence>MKVLLALLLFITNSSSFAEKLIIGTSSFNPPMEMLATKNKVFTGFEIDLLNEICRRINATCVYEPMTFEAIMKAVAEGTVDLGIDGFFITEERLAYYLFSLPYLQTQAQLLTTIDSNINNTNINTGKRIGVEAGTVFKSILEKKYDNIEVVSYDNQQNMLRDLADQEVDLIMLDFIGATYWVHNNPDNFKLVDKAIPFGMGYGILANRNQGELISRINNALHAMEQDGTYTNIYSRYF</sequence>
<dbReference type="AlphaFoldDB" id="A0A378JEJ4"/>
<reference evidence="5 7" key="1">
    <citation type="submission" date="2015-11" db="EMBL/GenBank/DDBJ databases">
        <title>Genomic analysis of 38 Legionella species identifies large and diverse effector repertoires.</title>
        <authorList>
            <person name="Burstein D."/>
            <person name="Amaro F."/>
            <person name="Zusman T."/>
            <person name="Lifshitz Z."/>
            <person name="Cohen O."/>
            <person name="Gilbert J.A."/>
            <person name="Pupko T."/>
            <person name="Shuman H.A."/>
            <person name="Segal G."/>
        </authorList>
    </citation>
    <scope>NUCLEOTIDE SEQUENCE [LARGE SCALE GENOMIC DNA]</scope>
    <source>
        <strain evidence="5 7">Lyon 8420412</strain>
    </source>
</reference>
<dbReference type="Proteomes" id="UP000254476">
    <property type="component" value="Unassembled WGS sequence"/>
</dbReference>
<dbReference type="PANTHER" id="PTHR35936">
    <property type="entry name" value="MEMBRANE-BOUND LYTIC MUREIN TRANSGLYCOSYLASE F"/>
    <property type="match status" value="1"/>
</dbReference>
<comment type="similarity">
    <text evidence="1">Belongs to the bacterial solute-binding protein 3 family.</text>
</comment>
<dbReference type="PANTHER" id="PTHR35936:SF19">
    <property type="entry name" value="AMINO-ACID-BINDING PROTEIN YXEM-RELATED"/>
    <property type="match status" value="1"/>
</dbReference>
<evidence type="ECO:0000259" key="4">
    <source>
        <dbReference type="SMART" id="SM00062"/>
    </source>
</evidence>
<evidence type="ECO:0000256" key="2">
    <source>
        <dbReference type="ARBA" id="ARBA00022729"/>
    </source>
</evidence>
<accession>A0A378JEJ4</accession>
<proteinExistence type="inferred from homology"/>
<name>A0A378JEJ4_9GAMM</name>
<dbReference type="EMBL" id="LNYE01000020">
    <property type="protein sequence ID" value="KTD11771.1"/>
    <property type="molecule type" value="Genomic_DNA"/>
</dbReference>
<gene>
    <name evidence="6" type="primary">artJ_4</name>
    <name evidence="5" type="synonym">artJ_1</name>
    <name evidence="5" type="ORF">Lgra_1229</name>
    <name evidence="6" type="ORF">NCTC12388_02186</name>
</gene>
<feature type="domain" description="Solute-binding protein family 3/N-terminal" evidence="4">
    <location>
        <begin position="20"/>
        <end position="238"/>
    </location>
</feature>
<organism evidence="6 8">
    <name type="scientific">Legionella gratiana</name>
    <dbReference type="NCBI Taxonomy" id="45066"/>
    <lineage>
        <taxon>Bacteria</taxon>
        <taxon>Pseudomonadati</taxon>
        <taxon>Pseudomonadota</taxon>
        <taxon>Gammaproteobacteria</taxon>
        <taxon>Legionellales</taxon>
        <taxon>Legionellaceae</taxon>
        <taxon>Legionella</taxon>
    </lineage>
</organism>
<protein>
    <submittedName>
        <fullName evidence="6">Arginine ABC transporter substrate-binding protein</fullName>
    </submittedName>
</protein>
<dbReference type="Proteomes" id="UP000054691">
    <property type="component" value="Unassembled WGS sequence"/>
</dbReference>
<dbReference type="InterPro" id="IPR001638">
    <property type="entry name" value="Solute-binding_3/MltF_N"/>
</dbReference>
<evidence type="ECO:0000256" key="3">
    <source>
        <dbReference type="SAM" id="SignalP"/>
    </source>
</evidence>
<dbReference type="Pfam" id="PF00497">
    <property type="entry name" value="SBP_bac_3"/>
    <property type="match status" value="1"/>
</dbReference>
<evidence type="ECO:0000313" key="5">
    <source>
        <dbReference type="EMBL" id="KTD11771.1"/>
    </source>
</evidence>
<dbReference type="OrthoDB" id="9768183at2"/>
<dbReference type="RefSeq" id="WP_058498386.1">
    <property type="nucleotide sequence ID" value="NZ_CAAAHW010000016.1"/>
</dbReference>
<dbReference type="Gene3D" id="3.40.190.10">
    <property type="entry name" value="Periplasmic binding protein-like II"/>
    <property type="match status" value="2"/>
</dbReference>
<feature type="signal peptide" evidence="3">
    <location>
        <begin position="1"/>
        <end position="18"/>
    </location>
</feature>
<evidence type="ECO:0000256" key="1">
    <source>
        <dbReference type="ARBA" id="ARBA00010333"/>
    </source>
</evidence>
<evidence type="ECO:0000313" key="7">
    <source>
        <dbReference type="Proteomes" id="UP000054691"/>
    </source>
</evidence>
<dbReference type="SUPFAM" id="SSF53850">
    <property type="entry name" value="Periplasmic binding protein-like II"/>
    <property type="match status" value="1"/>
</dbReference>
<dbReference type="EMBL" id="UGOB01000001">
    <property type="protein sequence ID" value="STX45448.1"/>
    <property type="molecule type" value="Genomic_DNA"/>
</dbReference>
<dbReference type="SMART" id="SM00062">
    <property type="entry name" value="PBPb"/>
    <property type="match status" value="1"/>
</dbReference>
<dbReference type="STRING" id="45066.Lgra_1229"/>
<evidence type="ECO:0000313" key="6">
    <source>
        <dbReference type="EMBL" id="STX45448.1"/>
    </source>
</evidence>